<evidence type="ECO:0000256" key="5">
    <source>
        <dbReference type="ARBA" id="ARBA00022801"/>
    </source>
</evidence>
<keyword evidence="7" id="KW-0346">Stress response</keyword>
<dbReference type="RefSeq" id="WP_101832951.1">
    <property type="nucleotide sequence ID" value="NZ_FZMO01000263.1"/>
</dbReference>
<dbReference type="GO" id="GO:0016787">
    <property type="term" value="F:hydrolase activity"/>
    <property type="evidence" value="ECO:0007669"/>
    <property type="project" value="UniProtKB-KW"/>
</dbReference>
<keyword evidence="9" id="KW-1185">Reference proteome</keyword>
<evidence type="ECO:0000256" key="3">
    <source>
        <dbReference type="ARBA" id="ARBA00022722"/>
    </source>
</evidence>
<dbReference type="EMBL" id="FZMO01000263">
    <property type="protein sequence ID" value="SNQ49470.1"/>
    <property type="molecule type" value="Genomic_DNA"/>
</dbReference>
<sequence length="75" mass="7944">MPPGIPSVPGAKVVAAFERADFTVARISGSHHVLRHPDGRTVVVPVHAGKDLPKGTLRNILSIAGMTVEELRSLL</sequence>
<dbReference type="GO" id="GO:0004519">
    <property type="term" value="F:endonuclease activity"/>
    <property type="evidence" value="ECO:0007669"/>
    <property type="project" value="UniProtKB-KW"/>
</dbReference>
<organism evidence="8 9">
    <name type="scientific">Frankia canadensis</name>
    <dbReference type="NCBI Taxonomy" id="1836972"/>
    <lineage>
        <taxon>Bacteria</taxon>
        <taxon>Bacillati</taxon>
        <taxon>Actinomycetota</taxon>
        <taxon>Actinomycetes</taxon>
        <taxon>Frankiales</taxon>
        <taxon>Frankiaceae</taxon>
        <taxon>Frankia</taxon>
    </lineage>
</organism>
<dbReference type="Proteomes" id="UP000234331">
    <property type="component" value="Unassembled WGS sequence"/>
</dbReference>
<dbReference type="Pfam" id="PF07927">
    <property type="entry name" value="HicA_toxin"/>
    <property type="match status" value="1"/>
</dbReference>
<evidence type="ECO:0000256" key="6">
    <source>
        <dbReference type="ARBA" id="ARBA00022884"/>
    </source>
</evidence>
<gene>
    <name evidence="8" type="ORF">FRACA_3350005</name>
</gene>
<dbReference type="PANTHER" id="PTHR34873">
    <property type="entry name" value="SSR1766 PROTEIN"/>
    <property type="match status" value="1"/>
</dbReference>
<evidence type="ECO:0000313" key="8">
    <source>
        <dbReference type="EMBL" id="SNQ49470.1"/>
    </source>
</evidence>
<evidence type="ECO:0000256" key="4">
    <source>
        <dbReference type="ARBA" id="ARBA00022759"/>
    </source>
</evidence>
<dbReference type="InterPro" id="IPR038570">
    <property type="entry name" value="HicA_sf"/>
</dbReference>
<keyword evidence="2" id="KW-1277">Toxin-antitoxin system</keyword>
<dbReference type="AlphaFoldDB" id="A0A2I2KUY9"/>
<keyword evidence="6" id="KW-0694">RNA-binding</keyword>
<accession>A0A2I2KUY9</accession>
<evidence type="ECO:0000313" key="9">
    <source>
        <dbReference type="Proteomes" id="UP000234331"/>
    </source>
</evidence>
<dbReference type="InterPro" id="IPR012933">
    <property type="entry name" value="HicA_mRNA_interferase"/>
</dbReference>
<evidence type="ECO:0000256" key="7">
    <source>
        <dbReference type="ARBA" id="ARBA00023016"/>
    </source>
</evidence>
<dbReference type="PANTHER" id="PTHR34873:SF3">
    <property type="entry name" value="ADDICTION MODULE TOXIN, HICA FAMILY"/>
    <property type="match status" value="1"/>
</dbReference>
<dbReference type="OrthoDB" id="9811409at2"/>
<dbReference type="SUPFAM" id="SSF54786">
    <property type="entry name" value="YcfA/nrd intein domain"/>
    <property type="match status" value="1"/>
</dbReference>
<protein>
    <submittedName>
        <fullName evidence="8">YcfA family protein</fullName>
    </submittedName>
</protein>
<dbReference type="Gene3D" id="3.30.920.30">
    <property type="entry name" value="Hypothetical protein"/>
    <property type="match status" value="1"/>
</dbReference>
<evidence type="ECO:0000256" key="1">
    <source>
        <dbReference type="ARBA" id="ARBA00006620"/>
    </source>
</evidence>
<comment type="similarity">
    <text evidence="1">Belongs to the HicA mRNA interferase family.</text>
</comment>
<keyword evidence="3" id="KW-0540">Nuclease</keyword>
<keyword evidence="4" id="KW-0255">Endonuclease</keyword>
<keyword evidence="5" id="KW-0378">Hydrolase</keyword>
<reference evidence="8 9" key="1">
    <citation type="submission" date="2017-06" db="EMBL/GenBank/DDBJ databases">
        <authorList>
            <person name="Kim H.J."/>
            <person name="Triplett B.A."/>
        </authorList>
    </citation>
    <scope>NUCLEOTIDE SEQUENCE [LARGE SCALE GENOMIC DNA]</scope>
    <source>
        <strain evidence="8">FRACA_ARgP5</strain>
    </source>
</reference>
<name>A0A2I2KUY9_9ACTN</name>
<dbReference type="GO" id="GO:0003729">
    <property type="term" value="F:mRNA binding"/>
    <property type="evidence" value="ECO:0007669"/>
    <property type="project" value="InterPro"/>
</dbReference>
<proteinExistence type="inferred from homology"/>
<evidence type="ECO:0000256" key="2">
    <source>
        <dbReference type="ARBA" id="ARBA00022649"/>
    </source>
</evidence>